<comment type="caution">
    <text evidence="1">The sequence shown here is derived from an EMBL/GenBank/DDBJ whole genome shotgun (WGS) entry which is preliminary data.</text>
</comment>
<dbReference type="Pfam" id="PF13036">
    <property type="entry name" value="LpoB"/>
    <property type="match status" value="1"/>
</dbReference>
<keyword evidence="2" id="KW-1185">Reference proteome</keyword>
<name>A0A495RK26_9GAMM</name>
<dbReference type="OrthoDB" id="6466283at2"/>
<dbReference type="Proteomes" id="UP000278542">
    <property type="component" value="Unassembled WGS sequence"/>
</dbReference>
<dbReference type="InterPro" id="IPR014094">
    <property type="entry name" value="LpoB"/>
</dbReference>
<accession>A0A495RK26</accession>
<dbReference type="GO" id="GO:0030234">
    <property type="term" value="F:enzyme regulator activity"/>
    <property type="evidence" value="ECO:0007669"/>
    <property type="project" value="TreeGrafter"/>
</dbReference>
<dbReference type="GO" id="GO:0031241">
    <property type="term" value="C:periplasmic side of cell outer membrane"/>
    <property type="evidence" value="ECO:0007669"/>
    <property type="project" value="TreeGrafter"/>
</dbReference>
<dbReference type="PANTHER" id="PTHR40593">
    <property type="entry name" value="PENICILLIN-BINDING PROTEIN ACTIVATOR LPOB"/>
    <property type="match status" value="1"/>
</dbReference>
<reference evidence="1 2" key="1">
    <citation type="submission" date="2018-10" db="EMBL/GenBank/DDBJ databases">
        <title>Genomic Encyclopedia of Type Strains, Phase IV (KMG-IV): sequencing the most valuable type-strain genomes for metagenomic binning, comparative biology and taxonomic classification.</title>
        <authorList>
            <person name="Goeker M."/>
        </authorList>
    </citation>
    <scope>NUCLEOTIDE SEQUENCE [LARGE SCALE GENOMIC DNA]</scope>
    <source>
        <strain evidence="1 2">DSM 22228</strain>
    </source>
</reference>
<gene>
    <name evidence="1" type="ORF">DES39_0950</name>
</gene>
<dbReference type="PROSITE" id="PS51257">
    <property type="entry name" value="PROKAR_LIPOPROTEIN"/>
    <property type="match status" value="1"/>
</dbReference>
<dbReference type="GO" id="GO:0009252">
    <property type="term" value="P:peptidoglycan biosynthetic process"/>
    <property type="evidence" value="ECO:0007669"/>
    <property type="project" value="TreeGrafter"/>
</dbReference>
<dbReference type="PANTHER" id="PTHR40593:SF1">
    <property type="entry name" value="PENICILLIN-BINDING PROTEIN ACTIVATOR LPOB"/>
    <property type="match status" value="1"/>
</dbReference>
<dbReference type="RefSeq" id="WP_121144587.1">
    <property type="nucleotide sequence ID" value="NZ_RBWY01000001.1"/>
</dbReference>
<proteinExistence type="predicted"/>
<sequence length="194" mass="21838">MKQAWQTGLMVMLMLVLSACHLIPHTKSILPTEEDKRTSLINTPPKISTIDWKAVITPLIDELLETMVVSDNNTMLISDINNNSNQYVSSTTLNNIIVNTFRQQSIFNVIDPNTIIETKLHLGITNDDGLVSRSKMIGLARQVKADYVLFTTIKTVPELPNEQANVEMELLLTKTGEIVWQFSSDQLVNDQNIK</sequence>
<protein>
    <recommendedName>
        <fullName evidence="3">Penicillin-binding protein activator LpoB</fullName>
    </recommendedName>
</protein>
<dbReference type="AlphaFoldDB" id="A0A495RK26"/>
<dbReference type="EMBL" id="RBWY01000001">
    <property type="protein sequence ID" value="RKS87709.1"/>
    <property type="molecule type" value="Genomic_DNA"/>
</dbReference>
<evidence type="ECO:0008006" key="3">
    <source>
        <dbReference type="Google" id="ProtNLM"/>
    </source>
</evidence>
<evidence type="ECO:0000313" key="2">
    <source>
        <dbReference type="Proteomes" id="UP000278542"/>
    </source>
</evidence>
<evidence type="ECO:0000313" key="1">
    <source>
        <dbReference type="EMBL" id="RKS87709.1"/>
    </source>
</evidence>
<dbReference type="Gene3D" id="3.40.50.10610">
    <property type="entry name" value="ABC-type transport auxiliary lipoprotein component"/>
    <property type="match status" value="1"/>
</dbReference>
<organism evidence="1 2">
    <name type="scientific">Orbus hercynius</name>
    <dbReference type="NCBI Taxonomy" id="593135"/>
    <lineage>
        <taxon>Bacteria</taxon>
        <taxon>Pseudomonadati</taxon>
        <taxon>Pseudomonadota</taxon>
        <taxon>Gammaproteobacteria</taxon>
        <taxon>Orbales</taxon>
        <taxon>Orbaceae</taxon>
        <taxon>Orbus</taxon>
    </lineage>
</organism>